<evidence type="ECO:0000259" key="3">
    <source>
        <dbReference type="PROSITE" id="PS51698"/>
    </source>
</evidence>
<dbReference type="InterPro" id="IPR013083">
    <property type="entry name" value="Znf_RING/FYVE/PHD"/>
</dbReference>
<dbReference type="Proteomes" id="UP001165065">
    <property type="component" value="Unassembled WGS sequence"/>
</dbReference>
<dbReference type="SUPFAM" id="SSF55874">
    <property type="entry name" value="ATPase domain of HSP90 chaperone/DNA topoisomerase II/histidine kinase"/>
    <property type="match status" value="2"/>
</dbReference>
<dbReference type="CDD" id="cd16655">
    <property type="entry name" value="RING-Ubox_WDSUB1-like"/>
    <property type="match status" value="1"/>
</dbReference>
<evidence type="ECO:0008006" key="6">
    <source>
        <dbReference type="Google" id="ProtNLM"/>
    </source>
</evidence>
<dbReference type="Gene3D" id="1.10.8.10">
    <property type="entry name" value="DNA helicase RuvA subunit, C-terminal domain"/>
    <property type="match status" value="1"/>
</dbReference>
<comment type="caution">
    <text evidence="4">The sequence shown here is derived from an EMBL/GenBank/DDBJ whole genome shotgun (WGS) entry which is preliminary data.</text>
</comment>
<dbReference type="InterPro" id="IPR003613">
    <property type="entry name" value="Ubox_domain"/>
</dbReference>
<dbReference type="Gene3D" id="3.30.40.10">
    <property type="entry name" value="Zinc/RING finger domain, C3HC4 (zinc finger)"/>
    <property type="match status" value="1"/>
</dbReference>
<dbReference type="SUPFAM" id="SSF57850">
    <property type="entry name" value="RING/U-box"/>
    <property type="match status" value="1"/>
</dbReference>
<evidence type="ECO:0000259" key="2">
    <source>
        <dbReference type="PROSITE" id="PS50030"/>
    </source>
</evidence>
<feature type="region of interest" description="Disordered" evidence="1">
    <location>
        <begin position="3834"/>
        <end position="3889"/>
    </location>
</feature>
<accession>A0A9W7LBP5</accession>
<dbReference type="EMBL" id="BRYA01000197">
    <property type="protein sequence ID" value="GMI43707.1"/>
    <property type="molecule type" value="Genomic_DNA"/>
</dbReference>
<dbReference type="InterPro" id="IPR036890">
    <property type="entry name" value="HATPase_C_sf"/>
</dbReference>
<proteinExistence type="predicted"/>
<dbReference type="SUPFAM" id="SSF46934">
    <property type="entry name" value="UBA-like"/>
    <property type="match status" value="1"/>
</dbReference>
<dbReference type="NCBIfam" id="NF047352">
    <property type="entry name" value="P_loop_sacsin"/>
    <property type="match status" value="2"/>
</dbReference>
<feature type="domain" description="U-box" evidence="3">
    <location>
        <begin position="4887"/>
        <end position="4960"/>
    </location>
</feature>
<dbReference type="PROSITE" id="PS51698">
    <property type="entry name" value="U_BOX"/>
    <property type="match status" value="1"/>
</dbReference>
<feature type="compositionally biased region" description="Acidic residues" evidence="1">
    <location>
        <begin position="3836"/>
        <end position="3855"/>
    </location>
</feature>
<dbReference type="InterPro" id="IPR015940">
    <property type="entry name" value="UBA"/>
</dbReference>
<dbReference type="Gene3D" id="3.30.565.10">
    <property type="entry name" value="Histidine kinase-like ATPase, C-terminal domain"/>
    <property type="match status" value="1"/>
</dbReference>
<dbReference type="OrthoDB" id="1262810at2759"/>
<feature type="compositionally biased region" description="Acidic residues" evidence="1">
    <location>
        <begin position="3790"/>
        <end position="3809"/>
    </location>
</feature>
<feature type="domain" description="UBA" evidence="2">
    <location>
        <begin position="621"/>
        <end position="661"/>
    </location>
</feature>
<feature type="compositionally biased region" description="Low complexity" evidence="1">
    <location>
        <begin position="3880"/>
        <end position="3889"/>
    </location>
</feature>
<dbReference type="Pfam" id="PF25794">
    <property type="entry name" value="SACS"/>
    <property type="match status" value="3"/>
</dbReference>
<name>A0A9W7LBP5_9STRA</name>
<dbReference type="GO" id="GO:0004842">
    <property type="term" value="F:ubiquitin-protein transferase activity"/>
    <property type="evidence" value="ECO:0007669"/>
    <property type="project" value="InterPro"/>
</dbReference>
<sequence length="4970" mass="551680">MSDWSTASDFGQKIDLTVRIREILRNYPEGLSILKELLQNADDAKARTVRFVSCEARDDGGSGTGEGVDELSKATRGPSLICNNDAEFSETDFKSIQQIGNSLKKAGSGNKTGRFGVGVNSVYHLTEVPMFSSGNKVILFDPQASFVPNINPANPGKMIDITSPSGRSLISSLPSVFSPLLCFGNDLRRRFKGTTFRFALRTSAQASVSKLSRQSHTLEDIRNLLSQLSKTAPSFLLFLKNVEKIELYDWPASSDSPILAHSTSIATSPALRVKRSFVLTASLTPSPQHNDYAMEIVTTTLPAKYEAWGKGEKEEEEYKGESRETWVVCNQLGGGRATVMANDPDLQHMKLIPWAGCAALLPSPSSSSSPSSTSSLPITSGQAYCFLPLPVSTGLPVHVNGYFELSSNRRDVWWGDDMAGDGKARASWNLALIKDLAAECYARLVEKTARRIGEQYETLLPTMEQKGGKTLSPLWEILVGAFYDNVAGSPVLYSSSTSSWVKPSSAVLPSSPGDSALLDVLKLEPSLPLVILKNDAVRRTLLDRGVTTRTTTPEFVRFFYSTGTDDDHPSVKSNHGNAKLLLKYAISDLEETDTDYRELDGVRLIPMADGRGLGTFKILEKVDEGHVQQLVEMGFTKLLSLHALRKFSNSLSPSIEWLFTHRHEASSLVTPGLDPYFTAGGEAAEIMSPCPHTYIDEDGLREDPTLLKLFKNPKLQERMNVLSLHPNMLGDVVARAVPVKWRGEEQVEWKEGEEGPGEEWFKSLWAYICANPSSIPFVAEQYCIVPTTSSLVTNLSRGASVVSASLLPPGVVSALPPLNVRTLLPSIFSATNIKIPPSLFNYIFEPTPSSLIFAIDAALRRSGPPSPFCTLDSTHRAELYDFLVALPPSTPYTPEALAILRTFPIFKVLDAQGGFTYRSIDADDVEFKTLKSPPTKADVAVLSSLTTDYVGFVKISDPAETSTLSLLGVRVYPPTHYYTSLVLPNIKSLPPPVARDAMTQVLTALPTLVKEDSDFKHVVRETECIPSNDDVLQKPSKLFDPENYQLTVLLDDQAFPSDHFRDPDLLLPLKTLGLLTTLNFDSVLEVAKRIERNPTDPSSLERSKELLSFLDKNAPVFFPEMFPEPKQKKSFFGKISNALFDDKASKLAEKESQARRIEILRQTCWVPVLTSPPTNFVPWTSSEACIAKPKDCVCKDRMWLASSTFRLVDGEVHTPELKAVLGWNDELDMRNISMQLRAIAFNFSRLKASYASADAGEGFELNELCQSISSEIPRIYQILNQTTLPYDVEAVKSVLHSTPWLWMGQGFVTPDHTAFSSPINATPYLHTVPPDLACFSNLLKTFGVRRKFTSSDFCQVLRRIYEQQQSNETPLLQPGPLTDLAVQICQLLSDDVMHLSDIEVFAPDEVGTLHPTSDLVYDDAPWLSKNASAQSNKVFVHPKISPNVGDKLQIKSLRTTLLTNTSESLNFGDAHAESFGQAESLTRRLKNIIEMYPEGPSILSELIQNADDSKASTVKILVSKKSNPSSSLLGPKMDKWQGPSIYVYNDSTFTDRDFVNLSKIGQASKLDKLITTGRFGLGFNSVFHWTDVPSFVTGDHLVMFDPHEKYVPGSTSTSRGLKIKFSSSDLLDQFPDQFLPYCKFGCDMKSRFQGTLFRFPLRDQVTAVESEISKTTFGDRELQELLDTFQSTLPKFLLFLRNVTTVEVYLEDQNSAAPSLLYSASVASRQPLTKTPLSWSAVSDFITGPPSNPLSKQAFYAKLQGTPEDSLPRTHHLVTISFSTSPTQARNDEYIVCVGLGGRRCKKYACDEKHRHMKFLPWGGVAAQLSKVLRGNAFCFLPLPVETGMPVHVNGYFELSANRRDIWLGSDMTGEGRIRSEWNELLLTDVIAPLYADLLSISQTISDSSSTLNYYDLWPTTPDNKNNELYSSSIFQYVTSSLYRNSMNLKLFWSEGLKTYVSLDECVVVEESEDADDREDEDLLTSVLLKSRLKVITLPKKILAMLKSNNLAFDQASPFFIRNFFKINDPEPSFDRIELLRLLKYCTKDLKQNGEDYKELIDLPLLPLLDGSFGRFLPSDSESRKYKVSEEEMKLLSRAQTFVVQTSSEVESVNSILSCNDIELCTNVRKLEITDFCSLLPKIYPKQWESLTEVLWEAPSDPSHIEGEWIRTFWSYCVSGDVEKDGETLQVFQSTFQLLPTLSTDDSQVLTTLQHSLPILSPIDPSSPSTPPLSDDLLDTLKSVQVKILDVDKFAPGNRFSVVSALIASSFVNLPTATGLLKALSHLFPANIEDGDLTRRVSLRFKNMSPGNRKCLRRFLREDLERSEGLSEPLQRVLKSLPIYPVHERTSGNNLETSPPQYLDLLTTERHLAPPNVNPSLLDSSFVDLTHRQDVNLLRMVGVVEYDGKKFYTDVALPRMFDTAGLSNDVRDEASLKLLRDLPRLIEDGEGDDSFFSTVKQSKFVPNRLGELVAPQDLYDPDISTLKQLLGDESFPAESFCTAPVLSSLRSLGMKNILTPQGVIESASSISSTSSTTRARSLLRFVDENISNLLVTCDDVSDETKTEFVTRLREISWLPVKTTFTEDLLPTHPSQEQKYSSAENTRPKDDAWLCSSSKRLLDGYISSDTLIKCFGWDQDPDIEAVSNQLLALASSYKEEGFFTPSFRQTLASIIPQIYTLLDTFLRAAQEERDAGEDDGVSSMYHRITLVKNRFSNQDWLFVGDLFVSTNRVAFDAPSNARPHLFSVPPELECFEPMLKFFGVRDEFTGEDFVTVNRDLWASKEGAALSHGELELVVSTLKLLFGLEKEEVQQASKKVGGVYVPSDSSVLQRIEDLVYDDAPWLSSSLAGKLRLRFVHPLVPGDVAMFLGARSLREVLLANQSGMQTIPCPSADSLNQLHKDRTWDWKGRSEMKVERGVREDTRAIMELLEVAEAAKVSKVKILVDYRQHDEESLLHPGLRSLQSSPSILVCFENAVVGVDELVRLSAPSGFYRSSVTKFGANGSPRFGSAFCSAYQMTDCLQVLSGNQLHLFDPTGQYLFSGDSNNANEAKRKKPKKKHQPVARRYGISSSDLFENFSDQYAPFTMSPFGVAEAFAENGPQYFSGTIFRISMRSKPSPLSSRCYGVTEVENILSRLATNIGEAFLFTSNITSIKIAKWEAGKDDLASVVKSRIRTSPSVRRNHMEKMSSNQDWKKSRFSTLFKKWEPVKGIMTMEVATLIMNGKTGAETEVCDTYMCASVLAPVGLRELATSAEFSKLNIFPLLRVSAHVHRSMTGLLDTSTKFRPKPGRLFVGGLDTGLETGLPINICAPLFLHEFNRRLLLDPRDDSDVRNIFPRIRILEEEAAGGMRRMSTGSGGKGERKTVCLWDWNRNVMHCAVGSLMPYILKELRNPLEHLYSRDARNIYRYWPREERVKERYKAFMTRAVYQELAKLDLYLTKSSGFCTIKDGVFESKDMELSERAGIFFRGMFSMFNVPAVVGRDIEVVGGVKLQTLTPAMARNFLKRAVRKEDLLNYLRRDPKLAVDLFLFCLGDCRQTEEPSADAHNGLVWKEMTGLPLIPMVDESFGTIGGGGISTAIGLGVGKKLAVIADKEQQLLLPNMRDCFVAERFVQLVGDEGWLENATFMKAMNITRFDSKVLATCVSDLLPNEWKGKDFVSWSDDNWGGVGGVQIDSVRGPNGLWLKLFWSQVKIFDTDTIGLFKKWPLVPLCNGELGSCGHVKFFICLSRKAADMRLKRTLALDYRGLVEKLKAEAKDDGEDRGLDQKGEGGVEDRDDGWVGFFGDDEVKLYDEEEELSEEEEEEEEELAEEENERKEEEGTRSLLVMEGVGEAGVGEAGADESLEDLPPLDDVDDTLEGDLPTPPGGEGGQEGVLPPAPPPAASASSAAAAAAAAENDNSTVERLEASQEIQILSLYLKRIRAPAFELAYFSDDSVTSLLLATPDKASFSKKILLTLSHCINYWPLHSSDSSARLAWDTLSSSEKDTFLNCIAFDEQRIRLNLLNSDLDKLQKLPLFETLGGTFVPLGNNSSEGGGTNDNYTLGEGLTWDEVNMFLPDSSKFRFLKEKHIGELLKDLHVEALTEPKLLMNFVLPVFGEMPEMQKVSFLDRVKSRWGVLKEDEPFKLKLKGVEFVMRGGGGDTYVKAAECFDPTHTMLGTIYGDDLSKFPHVRHHDEEWLEILRELGLVKSVDKKTFLLCAGAVAAEESYDKAVVLLNFLSENFAEFFDPEFARSLSSIVFVPASIYKRGERWEKKLVTFREIITPKDFNLGFTVMPMLDEEVCPPQVMWSSLGIMSPPSLEVVLGHLRNLCNDGGYLGEWDFSPAQPIAVFSSLFKYLEENWDKLSPRIKAALPDVQLVPVGSQLVKPKVLFFRLNMNLQPLLYELPRWCGGSADFFTRVGVRESPALEDYRVCLEEMRRVVGEGVLTPNELQAVLKLDGLLGEAARGGEVGGVILGVDDRSRMRGCGELLYNDAPWLTGRLERRLVRMVHPKMKREVAKSLKIRMLSESVVELLDENFNPEGGGEGEGITRKLRSAEFRDALKGLGGKADLRKLEGVGVECVKDLRTRLVLKDLGGGRGGVDVTSQSSSSVGKCTTSFYDAGSNRIFVAREKLPRSLKVELIVATNLCDVCGIDRAHVGTISAILASDAGEIREVTRAMKVEGGGQGLGRADDEDYNRELERGEPGGRVGEGDERCLILRPLGTFSVGDVVGVKEGEGWVYGGVVEVGEGGEGGGGGQVTRLKVDLGGGRREELMSHEVYVFERAAAGIGTQGEDDVGRMGAVGERVEINPELILGGGEVEGDEGGEGKELAEGRVRGGGGGKLGRTNYSDTVKAASEILASANINLKADVRGMMESTMSLRETMEADKRRVEALKGEVIGLAKELVREEGDGIICPITRCPFDDPVIASDGFTYEREAIEQWLRSNNRSPQTNQMLPNRLLIPNKTLKSQLESMASTVARIEDFAVRMKET</sequence>
<protein>
    <recommendedName>
        <fullName evidence="6">BTB domain-containing protein</fullName>
    </recommendedName>
</protein>
<reference evidence="5" key="1">
    <citation type="journal article" date="2023" name="Commun. Biol.">
        <title>Genome analysis of Parmales, the sister group of diatoms, reveals the evolutionary specialization of diatoms from phago-mixotrophs to photoautotrophs.</title>
        <authorList>
            <person name="Ban H."/>
            <person name="Sato S."/>
            <person name="Yoshikawa S."/>
            <person name="Yamada K."/>
            <person name="Nakamura Y."/>
            <person name="Ichinomiya M."/>
            <person name="Sato N."/>
            <person name="Blanc-Mathieu R."/>
            <person name="Endo H."/>
            <person name="Kuwata A."/>
            <person name="Ogata H."/>
        </authorList>
    </citation>
    <scope>NUCLEOTIDE SEQUENCE [LARGE SCALE GENOMIC DNA]</scope>
</reference>
<feature type="region of interest" description="Disordered" evidence="1">
    <location>
        <begin position="3790"/>
        <end position="3822"/>
    </location>
</feature>
<dbReference type="GO" id="GO:0030544">
    <property type="term" value="F:Hsp70 protein binding"/>
    <property type="evidence" value="ECO:0007669"/>
    <property type="project" value="TreeGrafter"/>
</dbReference>
<feature type="compositionally biased region" description="Basic and acidic residues" evidence="1">
    <location>
        <begin position="4804"/>
        <end position="4814"/>
    </location>
</feature>
<gene>
    <name evidence="4" type="ORF">TrCOL_g11675</name>
</gene>
<dbReference type="InterPro" id="IPR058210">
    <property type="entry name" value="SACS/Nov_dom"/>
</dbReference>
<feature type="compositionally biased region" description="Basic and acidic residues" evidence="1">
    <location>
        <begin position="3752"/>
        <end position="3770"/>
    </location>
</feature>
<dbReference type="InterPro" id="IPR009060">
    <property type="entry name" value="UBA-like_sf"/>
</dbReference>
<feature type="region of interest" description="Disordered" evidence="1">
    <location>
        <begin position="4794"/>
        <end position="4817"/>
    </location>
</feature>
<organism evidence="4 5">
    <name type="scientific">Triparma columacea</name>
    <dbReference type="NCBI Taxonomy" id="722753"/>
    <lineage>
        <taxon>Eukaryota</taxon>
        <taxon>Sar</taxon>
        <taxon>Stramenopiles</taxon>
        <taxon>Ochrophyta</taxon>
        <taxon>Bolidophyceae</taxon>
        <taxon>Parmales</taxon>
        <taxon>Triparmaceae</taxon>
        <taxon>Triparma</taxon>
    </lineage>
</organism>
<dbReference type="InterPro" id="IPR052972">
    <property type="entry name" value="Sacsin_chaperone_reg"/>
</dbReference>
<evidence type="ECO:0000313" key="4">
    <source>
        <dbReference type="EMBL" id="GMI43707.1"/>
    </source>
</evidence>
<dbReference type="PANTHER" id="PTHR15600">
    <property type="entry name" value="SACSIN"/>
    <property type="match status" value="1"/>
</dbReference>
<evidence type="ECO:0000313" key="5">
    <source>
        <dbReference type="Proteomes" id="UP001165065"/>
    </source>
</evidence>
<evidence type="ECO:0000256" key="1">
    <source>
        <dbReference type="SAM" id="MobiDB-lite"/>
    </source>
</evidence>
<keyword evidence="5" id="KW-1185">Reference proteome</keyword>
<dbReference type="Pfam" id="PF04564">
    <property type="entry name" value="U-box"/>
    <property type="match status" value="1"/>
</dbReference>
<dbReference type="PANTHER" id="PTHR15600:SF42">
    <property type="entry name" value="SACSIN"/>
    <property type="match status" value="1"/>
</dbReference>
<dbReference type="PROSITE" id="PS50030">
    <property type="entry name" value="UBA"/>
    <property type="match status" value="1"/>
</dbReference>
<dbReference type="SMART" id="SM00504">
    <property type="entry name" value="Ubox"/>
    <property type="match status" value="1"/>
</dbReference>
<dbReference type="GO" id="GO:0016567">
    <property type="term" value="P:protein ubiquitination"/>
    <property type="evidence" value="ECO:0007669"/>
    <property type="project" value="InterPro"/>
</dbReference>
<feature type="region of interest" description="Disordered" evidence="1">
    <location>
        <begin position="3752"/>
        <end position="3777"/>
    </location>
</feature>